<dbReference type="KEGG" id="dgr:6564566"/>
<dbReference type="Proteomes" id="UP000001070">
    <property type="component" value="Unassembled WGS sequence"/>
</dbReference>
<dbReference type="PANTHER" id="PTHR43684:SF1">
    <property type="entry name" value="ENOYL-COA DELTA ISOMERASE 2"/>
    <property type="match status" value="1"/>
</dbReference>
<dbReference type="SUPFAM" id="SSF52096">
    <property type="entry name" value="ClpP/crotonase"/>
    <property type="match status" value="1"/>
</dbReference>
<dbReference type="AlphaFoldDB" id="B4JLG4"/>
<dbReference type="InterPro" id="IPR029045">
    <property type="entry name" value="ClpP/crotonase-like_dom_sf"/>
</dbReference>
<proteinExistence type="predicted"/>
<dbReference type="PhylomeDB" id="B4JLG4"/>
<dbReference type="Gene3D" id="3.90.226.10">
    <property type="entry name" value="2-enoyl-CoA Hydratase, Chain A, domain 1"/>
    <property type="match status" value="1"/>
</dbReference>
<dbReference type="PANTHER" id="PTHR43684">
    <property type="match status" value="1"/>
</dbReference>
<evidence type="ECO:0000313" key="5">
    <source>
        <dbReference type="Proteomes" id="UP000001070"/>
    </source>
</evidence>
<dbReference type="OrthoDB" id="409763at2759"/>
<dbReference type="InterPro" id="IPR051053">
    <property type="entry name" value="ECH/Chromodomain_protein"/>
</dbReference>
<dbReference type="GO" id="GO:0004165">
    <property type="term" value="F:delta(3)-delta(2)-enoyl-CoA isomerase activity"/>
    <property type="evidence" value="ECO:0007669"/>
    <property type="project" value="UniProtKB-ARBA"/>
</dbReference>
<evidence type="ECO:0000256" key="3">
    <source>
        <dbReference type="ARBA" id="ARBA00023235"/>
    </source>
</evidence>
<organism evidence="5">
    <name type="scientific">Drosophila grimshawi</name>
    <name type="common">Hawaiian fruit fly</name>
    <name type="synonym">Idiomyia grimshawi</name>
    <dbReference type="NCBI Taxonomy" id="7222"/>
    <lineage>
        <taxon>Eukaryota</taxon>
        <taxon>Metazoa</taxon>
        <taxon>Ecdysozoa</taxon>
        <taxon>Arthropoda</taxon>
        <taxon>Hexapoda</taxon>
        <taxon>Insecta</taxon>
        <taxon>Pterygota</taxon>
        <taxon>Neoptera</taxon>
        <taxon>Endopterygota</taxon>
        <taxon>Diptera</taxon>
        <taxon>Brachycera</taxon>
        <taxon>Muscomorpha</taxon>
        <taxon>Ephydroidea</taxon>
        <taxon>Drosophilidae</taxon>
        <taxon>Drosophila</taxon>
        <taxon>Hawaiian Drosophila</taxon>
    </lineage>
</organism>
<dbReference type="Pfam" id="PF00378">
    <property type="entry name" value="ECH_1"/>
    <property type="match status" value="1"/>
</dbReference>
<dbReference type="eggNOG" id="KOG0016">
    <property type="taxonomic scope" value="Eukaryota"/>
</dbReference>
<comment type="subcellular location">
    <subcellularLocation>
        <location evidence="1">Peroxisome</location>
    </subcellularLocation>
</comment>
<gene>
    <name evidence="4" type="primary">Dgri\GH11876</name>
    <name evidence="4" type="ORF">Dgri_GH11876</name>
</gene>
<protein>
    <submittedName>
        <fullName evidence="4">GH11876</fullName>
    </submittedName>
</protein>
<sequence length="272" mass="30062">MSGSAAASNFKTFKELLITRRGQLLVVQINRPAVQNALRRRTINELLRALDIANADEGISVICLTGNATAFTSGNDLTELHNLQRKSGDDVLAAHLNSSNFVLKALVKKMLLNRKVVIALVQGNCVGMGVVIAALCDIIYATETAQFWLPFSQLGLCAEGGASWTLPHLLGRTKATELLLFGERLDAQSALRHGMVASLVLDEQEFWTRMEQHSQLPIVSLMATKRLLQQPWRQQVLDALDAECSQLNALRRGPIYRAQFLAFARRSKLSKL</sequence>
<dbReference type="STRING" id="7222.B4JLG4"/>
<dbReference type="CDD" id="cd06558">
    <property type="entry name" value="crotonase-like"/>
    <property type="match status" value="1"/>
</dbReference>
<evidence type="ECO:0000256" key="1">
    <source>
        <dbReference type="ARBA" id="ARBA00004275"/>
    </source>
</evidence>
<dbReference type="HOGENOM" id="CLU_071912_0_0_1"/>
<keyword evidence="5" id="KW-1185">Reference proteome</keyword>
<keyword evidence="2" id="KW-0576">Peroxisome</keyword>
<name>B4JLG4_DROGR</name>
<dbReference type="SMR" id="B4JLG4"/>
<accession>B4JLG4</accession>
<keyword evidence="3" id="KW-0413">Isomerase</keyword>
<dbReference type="InterPro" id="IPR001753">
    <property type="entry name" value="Enoyl-CoA_hydra/iso"/>
</dbReference>
<dbReference type="InParanoid" id="B4JLG4"/>
<evidence type="ECO:0000256" key="2">
    <source>
        <dbReference type="ARBA" id="ARBA00023140"/>
    </source>
</evidence>
<reference evidence="4 5" key="1">
    <citation type="journal article" date="2007" name="Nature">
        <title>Evolution of genes and genomes on the Drosophila phylogeny.</title>
        <authorList>
            <consortium name="Drosophila 12 Genomes Consortium"/>
            <person name="Clark A.G."/>
            <person name="Eisen M.B."/>
            <person name="Smith D.R."/>
            <person name="Bergman C.M."/>
            <person name="Oliver B."/>
            <person name="Markow T.A."/>
            <person name="Kaufman T.C."/>
            <person name="Kellis M."/>
            <person name="Gelbart W."/>
            <person name="Iyer V.N."/>
            <person name="Pollard D.A."/>
            <person name="Sackton T.B."/>
            <person name="Larracuente A.M."/>
            <person name="Singh N.D."/>
            <person name="Abad J.P."/>
            <person name="Abt D.N."/>
            <person name="Adryan B."/>
            <person name="Aguade M."/>
            <person name="Akashi H."/>
            <person name="Anderson W.W."/>
            <person name="Aquadro C.F."/>
            <person name="Ardell D.H."/>
            <person name="Arguello R."/>
            <person name="Artieri C.G."/>
            <person name="Barbash D.A."/>
            <person name="Barker D."/>
            <person name="Barsanti P."/>
            <person name="Batterham P."/>
            <person name="Batzoglou S."/>
            <person name="Begun D."/>
            <person name="Bhutkar A."/>
            <person name="Blanco E."/>
            <person name="Bosak S.A."/>
            <person name="Bradley R.K."/>
            <person name="Brand A.D."/>
            <person name="Brent M.R."/>
            <person name="Brooks A.N."/>
            <person name="Brown R.H."/>
            <person name="Butlin R.K."/>
            <person name="Caggese C."/>
            <person name="Calvi B.R."/>
            <person name="Bernardo de Carvalho A."/>
            <person name="Caspi A."/>
            <person name="Castrezana S."/>
            <person name="Celniker S.E."/>
            <person name="Chang J.L."/>
            <person name="Chapple C."/>
            <person name="Chatterji S."/>
            <person name="Chinwalla A."/>
            <person name="Civetta A."/>
            <person name="Clifton S.W."/>
            <person name="Comeron J.M."/>
            <person name="Costello J.C."/>
            <person name="Coyne J.A."/>
            <person name="Daub J."/>
            <person name="David R.G."/>
            <person name="Delcher A.L."/>
            <person name="Delehaunty K."/>
            <person name="Do C.B."/>
            <person name="Ebling H."/>
            <person name="Edwards K."/>
            <person name="Eickbush T."/>
            <person name="Evans J.D."/>
            <person name="Filipski A."/>
            <person name="Findeiss S."/>
            <person name="Freyhult E."/>
            <person name="Fulton L."/>
            <person name="Fulton R."/>
            <person name="Garcia A.C."/>
            <person name="Gardiner A."/>
            <person name="Garfield D.A."/>
            <person name="Garvin B.E."/>
            <person name="Gibson G."/>
            <person name="Gilbert D."/>
            <person name="Gnerre S."/>
            <person name="Godfrey J."/>
            <person name="Good R."/>
            <person name="Gotea V."/>
            <person name="Gravely B."/>
            <person name="Greenberg A.J."/>
            <person name="Griffiths-Jones S."/>
            <person name="Gross S."/>
            <person name="Guigo R."/>
            <person name="Gustafson E.A."/>
            <person name="Haerty W."/>
            <person name="Hahn M.W."/>
            <person name="Halligan D.L."/>
            <person name="Halpern A.L."/>
            <person name="Halter G.M."/>
            <person name="Han M.V."/>
            <person name="Heger A."/>
            <person name="Hillier L."/>
            <person name="Hinrichs A.S."/>
            <person name="Holmes I."/>
            <person name="Hoskins R.A."/>
            <person name="Hubisz M.J."/>
            <person name="Hultmark D."/>
            <person name="Huntley M.A."/>
            <person name="Jaffe D.B."/>
            <person name="Jagadeeshan S."/>
            <person name="Jeck W.R."/>
            <person name="Johnson J."/>
            <person name="Jones C.D."/>
            <person name="Jordan W.C."/>
            <person name="Karpen G.H."/>
            <person name="Kataoka E."/>
            <person name="Keightley P.D."/>
            <person name="Kheradpour P."/>
            <person name="Kirkness E.F."/>
            <person name="Koerich L.B."/>
            <person name="Kristiansen K."/>
            <person name="Kudrna D."/>
            <person name="Kulathinal R.J."/>
            <person name="Kumar S."/>
            <person name="Kwok R."/>
            <person name="Lander E."/>
            <person name="Langley C.H."/>
            <person name="Lapoint R."/>
            <person name="Lazzaro B.P."/>
            <person name="Lee S.J."/>
            <person name="Levesque L."/>
            <person name="Li R."/>
            <person name="Lin C.F."/>
            <person name="Lin M.F."/>
            <person name="Lindblad-Toh K."/>
            <person name="Llopart A."/>
            <person name="Long M."/>
            <person name="Low L."/>
            <person name="Lozovsky E."/>
            <person name="Lu J."/>
            <person name="Luo M."/>
            <person name="Machado C.A."/>
            <person name="Makalowski W."/>
            <person name="Marzo M."/>
            <person name="Matsuda M."/>
            <person name="Matzkin L."/>
            <person name="McAllister B."/>
            <person name="McBride C.S."/>
            <person name="McKernan B."/>
            <person name="McKernan K."/>
            <person name="Mendez-Lago M."/>
            <person name="Minx P."/>
            <person name="Mollenhauer M.U."/>
            <person name="Montooth K."/>
            <person name="Mount S.M."/>
            <person name="Mu X."/>
            <person name="Myers E."/>
            <person name="Negre B."/>
            <person name="Newfeld S."/>
            <person name="Nielsen R."/>
            <person name="Noor M.A."/>
            <person name="O'Grady P."/>
            <person name="Pachter L."/>
            <person name="Papaceit M."/>
            <person name="Parisi M.J."/>
            <person name="Parisi M."/>
            <person name="Parts L."/>
            <person name="Pedersen J.S."/>
            <person name="Pesole G."/>
            <person name="Phillippy A.M."/>
            <person name="Ponting C.P."/>
            <person name="Pop M."/>
            <person name="Porcelli D."/>
            <person name="Powell J.R."/>
            <person name="Prohaska S."/>
            <person name="Pruitt K."/>
            <person name="Puig M."/>
            <person name="Quesneville H."/>
            <person name="Ram K.R."/>
            <person name="Rand D."/>
            <person name="Rasmussen M.D."/>
            <person name="Reed L.K."/>
            <person name="Reenan R."/>
            <person name="Reily A."/>
            <person name="Remington K.A."/>
            <person name="Rieger T.T."/>
            <person name="Ritchie M.G."/>
            <person name="Robin C."/>
            <person name="Rogers Y.H."/>
            <person name="Rohde C."/>
            <person name="Rozas J."/>
            <person name="Rubenfield M.J."/>
            <person name="Ruiz A."/>
            <person name="Russo S."/>
            <person name="Salzberg S.L."/>
            <person name="Sanchez-Gracia A."/>
            <person name="Saranga D.J."/>
            <person name="Sato H."/>
            <person name="Schaeffer S.W."/>
            <person name="Schatz M.C."/>
            <person name="Schlenke T."/>
            <person name="Schwartz R."/>
            <person name="Segarra C."/>
            <person name="Singh R.S."/>
            <person name="Sirot L."/>
            <person name="Sirota M."/>
            <person name="Sisneros N.B."/>
            <person name="Smith C.D."/>
            <person name="Smith T.F."/>
            <person name="Spieth J."/>
            <person name="Stage D.E."/>
            <person name="Stark A."/>
            <person name="Stephan W."/>
            <person name="Strausberg R.L."/>
            <person name="Strempel S."/>
            <person name="Sturgill D."/>
            <person name="Sutton G."/>
            <person name="Sutton G.G."/>
            <person name="Tao W."/>
            <person name="Teichmann S."/>
            <person name="Tobari Y.N."/>
            <person name="Tomimura Y."/>
            <person name="Tsolas J.M."/>
            <person name="Valente V.L."/>
            <person name="Venter E."/>
            <person name="Venter J.C."/>
            <person name="Vicario S."/>
            <person name="Vieira F.G."/>
            <person name="Vilella A.J."/>
            <person name="Villasante A."/>
            <person name="Walenz B."/>
            <person name="Wang J."/>
            <person name="Wasserman M."/>
            <person name="Watts T."/>
            <person name="Wilson D."/>
            <person name="Wilson R.K."/>
            <person name="Wing R.A."/>
            <person name="Wolfner M.F."/>
            <person name="Wong A."/>
            <person name="Wong G.K."/>
            <person name="Wu C.I."/>
            <person name="Wu G."/>
            <person name="Yamamoto D."/>
            <person name="Yang H.P."/>
            <person name="Yang S.P."/>
            <person name="Yorke J.A."/>
            <person name="Yoshida K."/>
            <person name="Zdobnov E."/>
            <person name="Zhang P."/>
            <person name="Zhang Y."/>
            <person name="Zimin A.V."/>
            <person name="Baldwin J."/>
            <person name="Abdouelleil A."/>
            <person name="Abdulkadir J."/>
            <person name="Abebe A."/>
            <person name="Abera B."/>
            <person name="Abreu J."/>
            <person name="Acer S.C."/>
            <person name="Aftuck L."/>
            <person name="Alexander A."/>
            <person name="An P."/>
            <person name="Anderson E."/>
            <person name="Anderson S."/>
            <person name="Arachi H."/>
            <person name="Azer M."/>
            <person name="Bachantsang P."/>
            <person name="Barry A."/>
            <person name="Bayul T."/>
            <person name="Berlin A."/>
            <person name="Bessette D."/>
            <person name="Bloom T."/>
            <person name="Blye J."/>
            <person name="Boguslavskiy L."/>
            <person name="Bonnet C."/>
            <person name="Boukhgalter B."/>
            <person name="Bourzgui I."/>
            <person name="Brown A."/>
            <person name="Cahill P."/>
            <person name="Channer S."/>
            <person name="Cheshatsang Y."/>
            <person name="Chuda L."/>
            <person name="Citroen M."/>
            <person name="Collymore A."/>
            <person name="Cooke P."/>
            <person name="Costello M."/>
            <person name="D'Aco K."/>
            <person name="Daza R."/>
            <person name="De Haan G."/>
            <person name="DeGray S."/>
            <person name="DeMaso C."/>
            <person name="Dhargay N."/>
            <person name="Dooley K."/>
            <person name="Dooley E."/>
            <person name="Doricent M."/>
            <person name="Dorje P."/>
            <person name="Dorjee K."/>
            <person name="Dupes A."/>
            <person name="Elong R."/>
            <person name="Falk J."/>
            <person name="Farina A."/>
            <person name="Faro S."/>
            <person name="Ferguson D."/>
            <person name="Fisher S."/>
            <person name="Foley C.D."/>
            <person name="Franke A."/>
            <person name="Friedrich D."/>
            <person name="Gadbois L."/>
            <person name="Gearin G."/>
            <person name="Gearin C.R."/>
            <person name="Giannoukos G."/>
            <person name="Goode T."/>
            <person name="Graham J."/>
            <person name="Grandbois E."/>
            <person name="Grewal S."/>
            <person name="Gyaltsen K."/>
            <person name="Hafez N."/>
            <person name="Hagos B."/>
            <person name="Hall J."/>
            <person name="Henson C."/>
            <person name="Hollinger A."/>
            <person name="Honan T."/>
            <person name="Huard M.D."/>
            <person name="Hughes L."/>
            <person name="Hurhula B."/>
            <person name="Husby M.E."/>
            <person name="Kamat A."/>
            <person name="Kanga B."/>
            <person name="Kashin S."/>
            <person name="Khazanovich D."/>
            <person name="Kisner P."/>
            <person name="Lance K."/>
            <person name="Lara M."/>
            <person name="Lee W."/>
            <person name="Lennon N."/>
            <person name="Letendre F."/>
            <person name="LeVine R."/>
            <person name="Lipovsky A."/>
            <person name="Liu X."/>
            <person name="Liu J."/>
            <person name="Liu S."/>
            <person name="Lokyitsang T."/>
            <person name="Lokyitsang Y."/>
            <person name="Lubonja R."/>
            <person name="Lui A."/>
            <person name="MacDonald P."/>
            <person name="Magnisalis V."/>
            <person name="Maru K."/>
            <person name="Matthews C."/>
            <person name="McCusker W."/>
            <person name="McDonough S."/>
            <person name="Mehta T."/>
            <person name="Meldrim J."/>
            <person name="Meneus L."/>
            <person name="Mihai O."/>
            <person name="Mihalev A."/>
            <person name="Mihova T."/>
            <person name="Mittelman R."/>
            <person name="Mlenga V."/>
            <person name="Montmayeur A."/>
            <person name="Mulrain L."/>
            <person name="Navidi A."/>
            <person name="Naylor J."/>
            <person name="Negash T."/>
            <person name="Nguyen T."/>
            <person name="Nguyen N."/>
            <person name="Nicol R."/>
            <person name="Norbu C."/>
            <person name="Norbu N."/>
            <person name="Novod N."/>
            <person name="O'Neill B."/>
            <person name="Osman S."/>
            <person name="Markiewicz E."/>
            <person name="Oyono O.L."/>
            <person name="Patti C."/>
            <person name="Phunkhang P."/>
            <person name="Pierre F."/>
            <person name="Priest M."/>
            <person name="Raghuraman S."/>
            <person name="Rege F."/>
            <person name="Reyes R."/>
            <person name="Rise C."/>
            <person name="Rogov P."/>
            <person name="Ross K."/>
            <person name="Ryan E."/>
            <person name="Settipalli S."/>
            <person name="Shea T."/>
            <person name="Sherpa N."/>
            <person name="Shi L."/>
            <person name="Shih D."/>
            <person name="Sparrow T."/>
            <person name="Spaulding J."/>
            <person name="Stalker J."/>
            <person name="Stange-Thomann N."/>
            <person name="Stavropoulos S."/>
            <person name="Stone C."/>
            <person name="Strader C."/>
            <person name="Tesfaye S."/>
            <person name="Thomson T."/>
            <person name="Thoulutsang Y."/>
            <person name="Thoulutsang D."/>
            <person name="Topham K."/>
            <person name="Topping I."/>
            <person name="Tsamla T."/>
            <person name="Vassiliev H."/>
            <person name="Vo A."/>
            <person name="Wangchuk T."/>
            <person name="Wangdi T."/>
            <person name="Weiand M."/>
            <person name="Wilkinson J."/>
            <person name="Wilson A."/>
            <person name="Yadav S."/>
            <person name="Young G."/>
            <person name="Yu Q."/>
            <person name="Zembek L."/>
            <person name="Zhong D."/>
            <person name="Zimmer A."/>
            <person name="Zwirko Z."/>
            <person name="Jaffe D.B."/>
            <person name="Alvarez P."/>
            <person name="Brockman W."/>
            <person name="Butler J."/>
            <person name="Chin C."/>
            <person name="Gnerre S."/>
            <person name="Grabherr M."/>
            <person name="Kleber M."/>
            <person name="Mauceli E."/>
            <person name="MacCallum I."/>
        </authorList>
    </citation>
    <scope>NUCLEOTIDE SEQUENCE [LARGE SCALE GENOMIC DNA]</scope>
    <source>
        <strain evidence="5">Tucson 15287-2541.00</strain>
    </source>
</reference>
<dbReference type="EMBL" id="CH916370">
    <property type="protein sequence ID" value="EDW00417.1"/>
    <property type="molecule type" value="Genomic_DNA"/>
</dbReference>
<dbReference type="GO" id="GO:0005777">
    <property type="term" value="C:peroxisome"/>
    <property type="evidence" value="ECO:0007669"/>
    <property type="project" value="UniProtKB-SubCell"/>
</dbReference>
<dbReference type="OMA" id="IHEKAAN"/>
<evidence type="ECO:0000313" key="4">
    <source>
        <dbReference type="EMBL" id="EDW00417.1"/>
    </source>
</evidence>